<dbReference type="Proteomes" id="UP000532194">
    <property type="component" value="Unassembled WGS sequence"/>
</dbReference>
<protein>
    <submittedName>
        <fullName evidence="2">Glycosyl hydrolase family</fullName>
    </submittedName>
</protein>
<dbReference type="PANTHER" id="PTHR37842">
    <property type="match status" value="1"/>
</dbReference>
<evidence type="ECO:0000313" key="3">
    <source>
        <dbReference type="Proteomes" id="UP000532194"/>
    </source>
</evidence>
<dbReference type="EMBL" id="JAAIII010000001">
    <property type="protein sequence ID" value="NMM93080.1"/>
    <property type="molecule type" value="Genomic_DNA"/>
</dbReference>
<evidence type="ECO:0000256" key="1">
    <source>
        <dbReference type="ARBA" id="ARBA00022801"/>
    </source>
</evidence>
<evidence type="ECO:0000313" key="2">
    <source>
        <dbReference type="EMBL" id="NMM93080.1"/>
    </source>
</evidence>
<keyword evidence="1 2" id="KW-0378">Hydrolase</keyword>
<dbReference type="RefSeq" id="WP_169171135.1">
    <property type="nucleotide sequence ID" value="NZ_JAAIII010000001.1"/>
</dbReference>
<dbReference type="GO" id="GO:0016787">
    <property type="term" value="F:hydrolase activity"/>
    <property type="evidence" value="ECO:0007669"/>
    <property type="project" value="UniProtKB-KW"/>
</dbReference>
<sequence>MLIDASAIIETDGRSPSVCVAAADVRRDLAAVCGFADDTRENSATADVVRIALKDDSFPCEGMFRITADAENRTLAISAGDDFGFIYGLYHISRELLGVPDLWFWMDWRPPHAGAVEVPDDYRFESQPFAVAERGWFVNDEVLLMGWSLDNDPDLPWQMVFEALLRCGGNMVIPGTGNNSARHAVAAVARGLKIAQHHAEPLGARLFSSAYPDFNPSWDEHKDLFIGLWRESLAAHAGQHVIWNVGFRGQGDSPFWCADPSYDTDEKRGALMSEIIRLQRAMVLESDPAARCCVYLYGETLELYRQGMLNLPDDVIKIWSDNGFGRMVTRRQGNHNPRVDAMPNPNDHGAQGIYYHASFYDLQAANHITTLPNQPAHIIRELGAVLARGGDAFWVVNSSNVKPHAYYLDLIARLWRGGAPAQAAAADTDCARNAIDPACQSIADQQTWDFAATYYGESDACMVAGAYQAYFDAAVPFGEHWDEHAAEQYFNHGPRELITQFMRDRTAPCSDLIWATGERPLIEQIGIVDKAAVSGMERYDTLGKRNIATADGMTDHAARLFDDSIALHTRIYAHCCKATHLVCEALRDGLQSEWQQAFWHAGLARREFQRARKAMLSREHGRWHGFYANECLTDVAQSAWVVSGLMAFLRTMGDGPHFYQWQRDFIYSREEAKVTTLLNLENHLTDDELFDAMLVKWEDAGTEAMYRRVD</sequence>
<organism evidence="2 3">
    <name type="scientific">Bifidobacterium oedipodis</name>
    <dbReference type="NCBI Taxonomy" id="2675322"/>
    <lineage>
        <taxon>Bacteria</taxon>
        <taxon>Bacillati</taxon>
        <taxon>Actinomycetota</taxon>
        <taxon>Actinomycetes</taxon>
        <taxon>Bifidobacteriales</taxon>
        <taxon>Bifidobacteriaceae</taxon>
        <taxon>Bifidobacterium</taxon>
    </lineage>
</organism>
<dbReference type="InterPro" id="IPR042301">
    <property type="entry name" value="GH115_sf"/>
</dbReference>
<dbReference type="Gene3D" id="3.30.379.10">
    <property type="entry name" value="Chitobiase/beta-hexosaminidase domain 2-like"/>
    <property type="match status" value="1"/>
</dbReference>
<dbReference type="AlphaFoldDB" id="A0A7Y0EMQ3"/>
<dbReference type="PANTHER" id="PTHR37842:SF2">
    <property type="entry name" value="GYLCOSYL HYDROLASE 115 C-TERMINAL DOMAIN-CONTAINING PROTEIN"/>
    <property type="match status" value="1"/>
</dbReference>
<dbReference type="GO" id="GO:0005975">
    <property type="term" value="P:carbohydrate metabolic process"/>
    <property type="evidence" value="ECO:0007669"/>
    <property type="project" value="UniProtKB-ARBA"/>
</dbReference>
<gene>
    <name evidence="2" type="ORF">G1C95_0265</name>
</gene>
<accession>A0A7Y0EMQ3</accession>
<dbReference type="Pfam" id="PF15979">
    <property type="entry name" value="Glyco_hydro_115"/>
    <property type="match status" value="1"/>
</dbReference>
<dbReference type="Gene3D" id="3.20.20.520">
    <property type="entry name" value="Glycosyl hydrolase family 115"/>
    <property type="match status" value="1"/>
</dbReference>
<comment type="caution">
    <text evidence="2">The sequence shown here is derived from an EMBL/GenBank/DDBJ whole genome shotgun (WGS) entry which is preliminary data.</text>
</comment>
<name>A0A7Y0EMQ3_9BIFI</name>
<dbReference type="InterPro" id="IPR029018">
    <property type="entry name" value="Hex-like_dom2"/>
</dbReference>
<keyword evidence="3" id="KW-1185">Reference proteome</keyword>
<reference evidence="2 3" key="1">
    <citation type="submission" date="2020-02" db="EMBL/GenBank/DDBJ databases">
        <title>Characterization of phylogenetic diversity of novel bifidobacterial species isolated in Czech ZOOs.</title>
        <authorList>
            <person name="Lugli G.A."/>
            <person name="Vera N.B."/>
            <person name="Ventura M."/>
        </authorList>
    </citation>
    <scope>NUCLEOTIDE SEQUENCE [LARGE SCALE GENOMIC DNA]</scope>
    <source>
        <strain evidence="2 3">DSM 109957</strain>
    </source>
</reference>
<proteinExistence type="predicted"/>
<dbReference type="InterPro" id="IPR031924">
    <property type="entry name" value="GH115"/>
</dbReference>